<keyword evidence="5 9" id="KW-0548">Nucleotidyltransferase</keyword>
<dbReference type="PROSITE" id="PS01295">
    <property type="entry name" value="ISPD"/>
    <property type="match status" value="1"/>
</dbReference>
<dbReference type="GO" id="GO:0050518">
    <property type="term" value="F:2-C-methyl-D-erythritol 4-phosphate cytidylyltransferase activity"/>
    <property type="evidence" value="ECO:0007669"/>
    <property type="project" value="UniProtKB-UniRule"/>
</dbReference>
<keyword evidence="6 10" id="KW-0777">Teichoic acid biosynthesis</keyword>
<dbReference type="NCBIfam" id="TIGR00453">
    <property type="entry name" value="ispD"/>
    <property type="match status" value="1"/>
</dbReference>
<feature type="site" description="Transition state stabilizer" evidence="9">
    <location>
        <position position="14"/>
    </location>
</feature>
<dbReference type="EMBL" id="DXFP01000018">
    <property type="protein sequence ID" value="HIX01595.1"/>
    <property type="molecule type" value="Genomic_DNA"/>
</dbReference>
<dbReference type="InterPro" id="IPR018294">
    <property type="entry name" value="ISPD_synthase_CS"/>
</dbReference>
<evidence type="ECO:0000256" key="7">
    <source>
        <dbReference type="ARBA" id="ARBA00023229"/>
    </source>
</evidence>
<dbReference type="InterPro" id="IPR050088">
    <property type="entry name" value="IspD/TarI_cytidylyltransf_bact"/>
</dbReference>
<organism evidence="11 12">
    <name type="scientific">Candidatus Ligilactobacillus excrementigallinarum</name>
    <dbReference type="NCBI Taxonomy" id="2838641"/>
    <lineage>
        <taxon>Bacteria</taxon>
        <taxon>Bacillati</taxon>
        <taxon>Bacillota</taxon>
        <taxon>Bacilli</taxon>
        <taxon>Lactobacillales</taxon>
        <taxon>Lactobacillaceae</taxon>
        <taxon>Ligilactobacillus</taxon>
    </lineage>
</organism>
<comment type="similarity">
    <text evidence="3 9">Belongs to the IspD/TarI cytidylyltransferase family. IspD subfamily.</text>
</comment>
<comment type="function">
    <text evidence="9">Catalyzes the formation of 4-diphosphocytidyl-2-C-methyl-D-erythritol from CTP and 2-C-methyl-D-erythritol 4-phosphate (MEP).</text>
</comment>
<dbReference type="InterPro" id="IPR034683">
    <property type="entry name" value="IspD/TarI"/>
</dbReference>
<dbReference type="CDD" id="cd02516">
    <property type="entry name" value="CDP-ME_synthetase"/>
    <property type="match status" value="1"/>
</dbReference>
<evidence type="ECO:0000313" key="11">
    <source>
        <dbReference type="EMBL" id="HIX01595.1"/>
    </source>
</evidence>
<dbReference type="AlphaFoldDB" id="A0A9D1UW81"/>
<reference evidence="11" key="2">
    <citation type="submission" date="2021-04" db="EMBL/GenBank/DDBJ databases">
        <authorList>
            <person name="Gilroy R."/>
        </authorList>
    </citation>
    <scope>NUCLEOTIDE SEQUENCE</scope>
    <source>
        <strain evidence="11">6627</strain>
    </source>
</reference>
<comment type="pathway">
    <text evidence="2 9">Isoprenoid biosynthesis; isopentenyl diphosphate biosynthesis via DXP pathway; isopentenyl diphosphate from 1-deoxy-D-xylulose 5-phosphate: step 2/6.</text>
</comment>
<dbReference type="PANTHER" id="PTHR32125">
    <property type="entry name" value="2-C-METHYL-D-ERYTHRITOL 4-PHOSPHATE CYTIDYLYLTRANSFERASE, CHLOROPLASTIC"/>
    <property type="match status" value="1"/>
</dbReference>
<comment type="catalytic activity">
    <reaction evidence="1 9">
        <text>2-C-methyl-D-erythritol 4-phosphate + CTP + H(+) = 4-CDP-2-C-methyl-D-erythritol + diphosphate</text>
        <dbReference type="Rhea" id="RHEA:13429"/>
        <dbReference type="ChEBI" id="CHEBI:15378"/>
        <dbReference type="ChEBI" id="CHEBI:33019"/>
        <dbReference type="ChEBI" id="CHEBI:37563"/>
        <dbReference type="ChEBI" id="CHEBI:57823"/>
        <dbReference type="ChEBI" id="CHEBI:58262"/>
        <dbReference type="EC" id="2.7.7.60"/>
    </reaction>
</comment>
<evidence type="ECO:0000256" key="4">
    <source>
        <dbReference type="ARBA" id="ARBA00022679"/>
    </source>
</evidence>
<dbReference type="SUPFAM" id="SSF53448">
    <property type="entry name" value="Nucleotide-diphospho-sugar transferases"/>
    <property type="match status" value="1"/>
</dbReference>
<dbReference type="GO" id="GO:0019288">
    <property type="term" value="P:isopentenyl diphosphate biosynthetic process, methylerythritol 4-phosphate pathway"/>
    <property type="evidence" value="ECO:0007669"/>
    <property type="project" value="UniProtKB-UniRule"/>
</dbReference>
<evidence type="ECO:0000256" key="3">
    <source>
        <dbReference type="ARBA" id="ARBA00009789"/>
    </source>
</evidence>
<dbReference type="InterPro" id="IPR001228">
    <property type="entry name" value="IspD"/>
</dbReference>
<dbReference type="EC" id="2.7.7.60" evidence="9"/>
<comment type="caution">
    <text evidence="11">The sequence shown here is derived from an EMBL/GenBank/DDBJ whole genome shotgun (WGS) entry which is preliminary data.</text>
</comment>
<gene>
    <name evidence="9 11" type="primary">ispD</name>
    <name evidence="10" type="synonym">tarI</name>
    <name evidence="11" type="ORF">H9861_02450</name>
</gene>
<dbReference type="NCBIfam" id="NF001183">
    <property type="entry name" value="PRK00155.1-3"/>
    <property type="match status" value="1"/>
</dbReference>
<dbReference type="Proteomes" id="UP000823963">
    <property type="component" value="Unassembled WGS sequence"/>
</dbReference>
<evidence type="ECO:0000256" key="2">
    <source>
        <dbReference type="ARBA" id="ARBA00004787"/>
    </source>
</evidence>
<dbReference type="GO" id="GO:0047349">
    <property type="term" value="F:D-ribitol-5-phosphate cytidylyltransferase activity"/>
    <property type="evidence" value="ECO:0007669"/>
    <property type="project" value="UniProtKB-UniRule"/>
</dbReference>
<evidence type="ECO:0000256" key="9">
    <source>
        <dbReference type="HAMAP-Rule" id="MF_00108"/>
    </source>
</evidence>
<comment type="similarity">
    <text evidence="10">Belongs to the IspD/TarI cytidylyltransferase family. TarI subfamily.</text>
</comment>
<evidence type="ECO:0000256" key="10">
    <source>
        <dbReference type="HAMAP-Rule" id="MF_02068"/>
    </source>
</evidence>
<feature type="site" description="Positions MEP for the nucleophilic attack" evidence="9">
    <location>
        <position position="158"/>
    </location>
</feature>
<feature type="site" description="Positions ribitol 5-phosphate for the nucleophilic attack" evidence="10">
    <location>
        <position position="215"/>
    </location>
</feature>
<sequence>MNIGVIFAGGVGKRMKSKDLPKQFLRLHDKPIIIHTLEIFENSPEIDAIVIACVSDWIEHLQNLIDKFNITKVKKIVPGGETGQDSIYNGLKAAESVSESGDDIVLIHDGVRPLIRQKTIHDDIASVKKHGSAITSVKVKETVLIVDDNEKIVDVPDRSKSRLARAPQCFYLKDILESHEKARKENKHDFIDSCSMMQYYGHEMYLVDGPQENIKVTTPDDFYTMRALLDAREDAQIYGLDE</sequence>
<dbReference type="FunFam" id="3.90.550.10:FF:000003">
    <property type="entry name" value="2-C-methyl-D-erythritol 4-phosphate cytidylyltransferase"/>
    <property type="match status" value="1"/>
</dbReference>
<dbReference type="InterPro" id="IPR034709">
    <property type="entry name" value="TarI"/>
</dbReference>
<dbReference type="PANTHER" id="PTHR32125:SF8">
    <property type="entry name" value="RIBITOL-5-PHOSPHATE CYTIDYLYLTRANSFERASE"/>
    <property type="match status" value="1"/>
</dbReference>
<dbReference type="Gene3D" id="3.90.550.10">
    <property type="entry name" value="Spore Coat Polysaccharide Biosynthesis Protein SpsA, Chain A"/>
    <property type="match status" value="1"/>
</dbReference>
<evidence type="ECO:0000256" key="6">
    <source>
        <dbReference type="ARBA" id="ARBA00022944"/>
    </source>
</evidence>
<feature type="site" description="Transition state stabilizer" evidence="9">
    <location>
        <position position="22"/>
    </location>
</feature>
<accession>A0A9D1UW81</accession>
<comment type="caution">
    <text evidence="10">Lacks conserved residue(s) required for the propagation of feature annotation.</text>
</comment>
<keyword evidence="7 9" id="KW-0414">Isoprene biosynthesis</keyword>
<dbReference type="Pfam" id="PF01128">
    <property type="entry name" value="IspD"/>
    <property type="match status" value="1"/>
</dbReference>
<dbReference type="InterPro" id="IPR029044">
    <property type="entry name" value="Nucleotide-diphossugar_trans"/>
</dbReference>
<comment type="function">
    <text evidence="10">Catalyzes the transfer of the cytidylyl group of CTP to D-ribitol 5-phosphate.</text>
</comment>
<dbReference type="EC" id="2.7.7.40" evidence="10"/>
<evidence type="ECO:0000313" key="12">
    <source>
        <dbReference type="Proteomes" id="UP000823963"/>
    </source>
</evidence>
<protein>
    <recommendedName>
        <fullName evidence="9 10">Multifunctional fusion protein</fullName>
    </recommendedName>
    <domain>
        <recommendedName>
            <fullName evidence="9">2-C-methyl-D-erythritol 4-phosphate cytidylyltransferase</fullName>
            <ecNumber evidence="9">2.7.7.60</ecNumber>
        </recommendedName>
        <alternativeName>
            <fullName evidence="9">4-diphosphocytidyl-2C-methyl-D-erythritol synthase</fullName>
        </alternativeName>
        <alternativeName>
            <fullName evidence="9">MEP cytidylyltransferase</fullName>
            <shortName evidence="9">MCT</shortName>
        </alternativeName>
    </domain>
    <domain>
        <recommendedName>
            <fullName evidence="10">Ribitol-5-phosphate cytidylyltransferase</fullName>
            <ecNumber evidence="10">2.7.7.40</ecNumber>
        </recommendedName>
    </domain>
</protein>
<evidence type="ECO:0000256" key="5">
    <source>
        <dbReference type="ARBA" id="ARBA00022695"/>
    </source>
</evidence>
<keyword evidence="8 10" id="KW-0961">Cell wall biogenesis/degradation</keyword>
<evidence type="ECO:0000256" key="8">
    <source>
        <dbReference type="ARBA" id="ARBA00023316"/>
    </source>
</evidence>
<comment type="pathway">
    <text evidence="10">Cell wall biogenesis; poly(ribitol phosphate) teichoic acid biosynthesis.</text>
</comment>
<feature type="site" description="Positions MEP for the nucleophilic attack" evidence="9">
    <location>
        <position position="215"/>
    </location>
</feature>
<dbReference type="GO" id="GO:1902012">
    <property type="term" value="P:poly(ribitol phosphate) teichoic acid biosynthetic process"/>
    <property type="evidence" value="ECO:0007669"/>
    <property type="project" value="UniProtKB-UniRule"/>
</dbReference>
<dbReference type="GO" id="GO:0071555">
    <property type="term" value="P:cell wall organization"/>
    <property type="evidence" value="ECO:0007669"/>
    <property type="project" value="UniProtKB-KW"/>
</dbReference>
<feature type="site" description="Positions ribitol 5-phosphate for the nucleophilic attack" evidence="10">
    <location>
        <position position="158"/>
    </location>
</feature>
<evidence type="ECO:0000256" key="1">
    <source>
        <dbReference type="ARBA" id="ARBA00001282"/>
    </source>
</evidence>
<keyword evidence="4 9" id="KW-0808">Transferase</keyword>
<feature type="binding site" evidence="10">
    <location>
        <begin position="7"/>
        <end position="10"/>
    </location>
    <ligand>
        <name>CTP</name>
        <dbReference type="ChEBI" id="CHEBI:37563"/>
    </ligand>
</feature>
<dbReference type="HAMAP" id="MF_00108">
    <property type="entry name" value="IspD"/>
    <property type="match status" value="1"/>
</dbReference>
<feature type="binding site" evidence="10">
    <location>
        <begin position="80"/>
        <end position="86"/>
    </location>
    <ligand>
        <name>CTP</name>
        <dbReference type="ChEBI" id="CHEBI:37563"/>
    </ligand>
</feature>
<proteinExistence type="inferred from homology"/>
<comment type="catalytic activity">
    <reaction evidence="10">
        <text>D-ribitol 5-phosphate + CTP + H(+) = CDP-L-ribitol + diphosphate</text>
        <dbReference type="Rhea" id="RHEA:12456"/>
        <dbReference type="ChEBI" id="CHEBI:15378"/>
        <dbReference type="ChEBI" id="CHEBI:33019"/>
        <dbReference type="ChEBI" id="CHEBI:37563"/>
        <dbReference type="ChEBI" id="CHEBI:57608"/>
        <dbReference type="ChEBI" id="CHEBI:57695"/>
        <dbReference type="EC" id="2.7.7.40"/>
    </reaction>
</comment>
<reference evidence="11" key="1">
    <citation type="journal article" date="2021" name="PeerJ">
        <title>Extensive microbial diversity within the chicken gut microbiome revealed by metagenomics and culture.</title>
        <authorList>
            <person name="Gilroy R."/>
            <person name="Ravi A."/>
            <person name="Getino M."/>
            <person name="Pursley I."/>
            <person name="Horton D.L."/>
            <person name="Alikhan N.F."/>
            <person name="Baker D."/>
            <person name="Gharbi K."/>
            <person name="Hall N."/>
            <person name="Watson M."/>
            <person name="Adriaenssens E.M."/>
            <person name="Foster-Nyarko E."/>
            <person name="Jarju S."/>
            <person name="Secka A."/>
            <person name="Antonio M."/>
            <person name="Oren A."/>
            <person name="Chaudhuri R.R."/>
            <person name="La Ragione R."/>
            <person name="Hildebrand F."/>
            <person name="Pallen M.J."/>
        </authorList>
    </citation>
    <scope>NUCLEOTIDE SEQUENCE</scope>
    <source>
        <strain evidence="11">6627</strain>
    </source>
</reference>
<dbReference type="HAMAP" id="MF_02068">
    <property type="entry name" value="TarI"/>
    <property type="match status" value="1"/>
</dbReference>
<name>A0A9D1UW81_9LACO</name>